<proteinExistence type="predicted"/>
<dbReference type="PANTHER" id="PTHR43194">
    <property type="entry name" value="HYDROLASE ALPHA/BETA FOLD FAMILY"/>
    <property type="match status" value="1"/>
</dbReference>
<dbReference type="Pfam" id="PF12697">
    <property type="entry name" value="Abhydrolase_6"/>
    <property type="match status" value="1"/>
</dbReference>
<dbReference type="InterPro" id="IPR050228">
    <property type="entry name" value="Carboxylesterase_BioH"/>
</dbReference>
<protein>
    <submittedName>
        <fullName evidence="2">Alpha/beta hydrolase</fullName>
    </submittedName>
</protein>
<dbReference type="Gene3D" id="3.40.50.1820">
    <property type="entry name" value="alpha/beta hydrolase"/>
    <property type="match status" value="1"/>
</dbReference>
<reference evidence="2 3" key="1">
    <citation type="submission" date="2019-06" db="EMBL/GenBank/DDBJ databases">
        <title>Whole genome shotgun sequence of Streptomyces cacaoi subsp. cacaoi NBRC 12748.</title>
        <authorList>
            <person name="Hosoyama A."/>
            <person name="Uohara A."/>
            <person name="Ohji S."/>
            <person name="Ichikawa N."/>
        </authorList>
    </citation>
    <scope>NUCLEOTIDE SEQUENCE [LARGE SCALE GENOMIC DNA]</scope>
    <source>
        <strain evidence="2 3">NBRC 12748</strain>
    </source>
</reference>
<feature type="domain" description="AB hydrolase-1" evidence="1">
    <location>
        <begin position="41"/>
        <end position="269"/>
    </location>
</feature>
<dbReference type="EMBL" id="BJMM01000003">
    <property type="protein sequence ID" value="GEB48519.1"/>
    <property type="molecule type" value="Genomic_DNA"/>
</dbReference>
<dbReference type="PRINTS" id="PR00111">
    <property type="entry name" value="ABHYDROLASE"/>
</dbReference>
<evidence type="ECO:0000313" key="3">
    <source>
        <dbReference type="Proteomes" id="UP000319210"/>
    </source>
</evidence>
<dbReference type="RefSeq" id="WP_086815348.1">
    <property type="nucleotide sequence ID" value="NZ_BJMM01000003.1"/>
</dbReference>
<dbReference type="PANTHER" id="PTHR43194:SF2">
    <property type="entry name" value="PEROXISOMAL MEMBRANE PROTEIN LPX1"/>
    <property type="match status" value="1"/>
</dbReference>
<evidence type="ECO:0000259" key="1">
    <source>
        <dbReference type="Pfam" id="PF12697"/>
    </source>
</evidence>
<name>A0A4Y3QU85_STRCI</name>
<accession>A0A4Y3QU85</accession>
<comment type="caution">
    <text evidence="2">The sequence shown here is derived from an EMBL/GenBank/DDBJ whole genome shotgun (WGS) entry which is preliminary data.</text>
</comment>
<keyword evidence="2" id="KW-0378">Hydrolase</keyword>
<organism evidence="2 3">
    <name type="scientific">Streptomyces cacaoi</name>
    <dbReference type="NCBI Taxonomy" id="1898"/>
    <lineage>
        <taxon>Bacteria</taxon>
        <taxon>Bacillati</taxon>
        <taxon>Actinomycetota</taxon>
        <taxon>Actinomycetes</taxon>
        <taxon>Kitasatosporales</taxon>
        <taxon>Streptomycetaceae</taxon>
        <taxon>Streptomyces</taxon>
    </lineage>
</organism>
<sequence length="279" mass="29755">MSTSSAGWAGPLGAAGEERFVTVDGRRIAYLDSAGPGPVLLALHGHFGRGRIFAPLARALAGRYRVLAPDQRAHGLSDPADDLTPAAYADEAARFLSALGIDSAAVLGHSMGGAVAFVLAARHPERVDALLVADMTVLNRQPEVQPVLDCSGWPRRAPTLAALRSAIEAHGIPDASYFLDSAAEFDDGWGLLFDTDAMMASQHAFAADLSAHWTASRCPALLMRAEHSFMLTPHTARTMAARRPRTELREFPGCGHWLYEDDPEGFAEAVGGFLDRTPG</sequence>
<evidence type="ECO:0000313" key="2">
    <source>
        <dbReference type="EMBL" id="GEB48519.1"/>
    </source>
</evidence>
<dbReference type="AlphaFoldDB" id="A0A4Y3QU85"/>
<keyword evidence="3" id="KW-1185">Reference proteome</keyword>
<dbReference type="PRINTS" id="PR00412">
    <property type="entry name" value="EPOXHYDRLASE"/>
</dbReference>
<dbReference type="InterPro" id="IPR029058">
    <property type="entry name" value="AB_hydrolase_fold"/>
</dbReference>
<dbReference type="GO" id="GO:0016787">
    <property type="term" value="F:hydrolase activity"/>
    <property type="evidence" value="ECO:0007669"/>
    <property type="project" value="UniProtKB-KW"/>
</dbReference>
<dbReference type="Proteomes" id="UP000319210">
    <property type="component" value="Unassembled WGS sequence"/>
</dbReference>
<dbReference type="SUPFAM" id="SSF53474">
    <property type="entry name" value="alpha/beta-Hydrolases"/>
    <property type="match status" value="1"/>
</dbReference>
<dbReference type="OrthoDB" id="63519at2"/>
<dbReference type="InterPro" id="IPR000073">
    <property type="entry name" value="AB_hydrolase_1"/>
</dbReference>
<gene>
    <name evidence="2" type="ORF">SCA03_10700</name>
</gene>
<dbReference type="InterPro" id="IPR000639">
    <property type="entry name" value="Epox_hydrolase-like"/>
</dbReference>